<keyword evidence="3 5" id="KW-1133">Transmembrane helix</keyword>
<feature type="transmembrane region" description="Helical" evidence="5">
    <location>
        <begin position="224"/>
        <end position="242"/>
    </location>
</feature>
<evidence type="ECO:0000256" key="5">
    <source>
        <dbReference type="SAM" id="Phobius"/>
    </source>
</evidence>
<dbReference type="InterPro" id="IPR003339">
    <property type="entry name" value="ABC/ECF_trnsptr_transmembrane"/>
</dbReference>
<evidence type="ECO:0000256" key="4">
    <source>
        <dbReference type="ARBA" id="ARBA00023136"/>
    </source>
</evidence>
<feature type="transmembrane region" description="Helical" evidence="5">
    <location>
        <begin position="262"/>
        <end position="281"/>
    </location>
</feature>
<dbReference type="STRING" id="2756.BFR44_09575"/>
<dbReference type="PANTHER" id="PTHR33514">
    <property type="entry name" value="PROTEIN ABCI12, CHLOROPLASTIC"/>
    <property type="match status" value="1"/>
</dbReference>
<dbReference type="OrthoDB" id="2039442at2"/>
<evidence type="ECO:0000313" key="9">
    <source>
        <dbReference type="Proteomes" id="UP000270190"/>
    </source>
</evidence>
<dbReference type="RefSeq" id="WP_069126321.1">
    <property type="nucleotide sequence ID" value="NZ_CBCPHX010000002.1"/>
</dbReference>
<dbReference type="KEGG" id="bths:CNY62_07710"/>
<accession>A0A1D2LEZ6</accession>
<dbReference type="EMBL" id="OUNC01000005">
    <property type="protein sequence ID" value="SPP27259.1"/>
    <property type="molecule type" value="Genomic_DNA"/>
</dbReference>
<dbReference type="GeneID" id="66537032"/>
<evidence type="ECO:0000256" key="3">
    <source>
        <dbReference type="ARBA" id="ARBA00022989"/>
    </source>
</evidence>
<feature type="transmembrane region" description="Helical" evidence="5">
    <location>
        <begin position="14"/>
        <end position="46"/>
    </location>
</feature>
<feature type="transmembrane region" description="Helical" evidence="5">
    <location>
        <begin position="58"/>
        <end position="74"/>
    </location>
</feature>
<dbReference type="Proteomes" id="UP000243591">
    <property type="component" value="Chromosome"/>
</dbReference>
<evidence type="ECO:0000313" key="8">
    <source>
        <dbReference type="Proteomes" id="UP000243591"/>
    </source>
</evidence>
<keyword evidence="2 5" id="KW-0812">Transmembrane</keyword>
<keyword evidence="4 5" id="KW-0472">Membrane</keyword>
<reference evidence="7" key="3">
    <citation type="submission" date="2018-04" db="EMBL/GenBank/DDBJ databases">
        <authorList>
            <person name="Go L.Y."/>
            <person name="Mitchell J.A."/>
        </authorList>
    </citation>
    <scope>NUCLEOTIDE SEQUENCE</scope>
    <source>
        <strain evidence="7">BSAS1 3</strain>
    </source>
</reference>
<dbReference type="GO" id="GO:0005886">
    <property type="term" value="C:plasma membrane"/>
    <property type="evidence" value="ECO:0007669"/>
    <property type="project" value="UniProtKB-ARBA"/>
</dbReference>
<keyword evidence="8" id="KW-1185">Reference proteome</keyword>
<evidence type="ECO:0000256" key="2">
    <source>
        <dbReference type="ARBA" id="ARBA00022692"/>
    </source>
</evidence>
<evidence type="ECO:0000256" key="1">
    <source>
        <dbReference type="ARBA" id="ARBA00004141"/>
    </source>
</evidence>
<organism evidence="6 8">
    <name type="scientific">Brochothrix thermosphacta</name>
    <name type="common">Microbacterium thermosphactum</name>
    <dbReference type="NCBI Taxonomy" id="2756"/>
    <lineage>
        <taxon>Bacteria</taxon>
        <taxon>Bacillati</taxon>
        <taxon>Bacillota</taxon>
        <taxon>Bacilli</taxon>
        <taxon>Bacillales</taxon>
        <taxon>Listeriaceae</taxon>
        <taxon>Brochothrix</taxon>
    </lineage>
</organism>
<reference evidence="6 8" key="1">
    <citation type="submission" date="2017-09" db="EMBL/GenBank/DDBJ databases">
        <title>Complete Genome Sequences of Two Strains of the Meat Spoilage Bacterium Brochothrix thermosphacta Isolated from Ground Chicken.</title>
        <authorList>
            <person name="Paoli G.C."/>
            <person name="Wijey C."/>
            <person name="Chen C.-Y."/>
            <person name="Nguyen L."/>
            <person name="Yan X."/>
            <person name="Irwin P.L."/>
        </authorList>
    </citation>
    <scope>NUCLEOTIDE SEQUENCE [LARGE SCALE GENOMIC DNA]</scope>
    <source>
        <strain evidence="6 8">BI</strain>
    </source>
</reference>
<proteinExistence type="predicted"/>
<evidence type="ECO:0000313" key="6">
    <source>
        <dbReference type="EMBL" id="ATF26269.1"/>
    </source>
</evidence>
<dbReference type="Proteomes" id="UP000270190">
    <property type="component" value="Unassembled WGS sequence"/>
</dbReference>
<dbReference type="Pfam" id="PF02361">
    <property type="entry name" value="CbiQ"/>
    <property type="match status" value="1"/>
</dbReference>
<dbReference type="CDD" id="cd16914">
    <property type="entry name" value="EcfT"/>
    <property type="match status" value="1"/>
</dbReference>
<feature type="transmembrane region" description="Helical" evidence="5">
    <location>
        <begin position="94"/>
        <end position="115"/>
    </location>
</feature>
<reference evidence="9" key="2">
    <citation type="submission" date="2018-04" db="EMBL/GenBank/DDBJ databases">
        <authorList>
            <person name="Illikoud N."/>
        </authorList>
    </citation>
    <scope>NUCLEOTIDE SEQUENCE [LARGE SCALE GENOMIC DNA]</scope>
</reference>
<comment type="subcellular location">
    <subcellularLocation>
        <location evidence="1">Membrane</location>
        <topology evidence="1">Multi-pass membrane protein</topology>
    </subcellularLocation>
</comment>
<dbReference type="EMBL" id="CP023483">
    <property type="protein sequence ID" value="ATF26269.1"/>
    <property type="molecule type" value="Genomic_DNA"/>
</dbReference>
<gene>
    <name evidence="7" type="ORF">BTBSAS_130039</name>
    <name evidence="6" type="ORF">CNY62_07710</name>
</gene>
<sequence length="293" mass="33443">MGTVLNSVHPFTSFFYFVGVIILSMMFLHPVFLVIELLLLVLYNLVQKNGAKLKQTMKGSWFLILAIIIINPLLNHRGSHFLFYIGNNPITLEAVVYGIIMALSFSCLLITFISYNSVITSHKFLYLFSRISPQLALLTMITMRFVPLFIRRLTTISAIQKTRGIQMTSGKIKKRAHSGMRLVQILLVCSLEEALQTADSMEARGYGVKKRTTYLSYQLERRDIISLIGGLLILLICIYSKLQGFGNLQIYPELGRMGLDLIQNQIVLILTVLFVGYPLILEGRELLWWSWQK</sequence>
<dbReference type="AlphaFoldDB" id="A0A1D2LEZ6"/>
<protein>
    <submittedName>
        <fullName evidence="6">ABC transporter permease</fullName>
    </submittedName>
    <submittedName>
        <fullName evidence="7">Putative cobalt transport family protein</fullName>
    </submittedName>
</protein>
<dbReference type="PANTHER" id="PTHR33514:SF13">
    <property type="entry name" value="PROTEIN ABCI12, CHLOROPLASTIC"/>
    <property type="match status" value="1"/>
</dbReference>
<name>A0A1D2LEZ6_BROTH</name>
<evidence type="ECO:0000313" key="7">
    <source>
        <dbReference type="EMBL" id="SPP27259.1"/>
    </source>
</evidence>